<dbReference type="EMBL" id="JAUCMV010000004">
    <property type="protein sequence ID" value="KAK0405288.1"/>
    <property type="molecule type" value="Genomic_DNA"/>
</dbReference>
<feature type="coiled-coil region" evidence="1">
    <location>
        <begin position="244"/>
        <end position="292"/>
    </location>
</feature>
<evidence type="ECO:0000256" key="1">
    <source>
        <dbReference type="SAM" id="Coils"/>
    </source>
</evidence>
<evidence type="ECO:0000256" key="2">
    <source>
        <dbReference type="SAM" id="MobiDB-lite"/>
    </source>
</evidence>
<comment type="caution">
    <text evidence="3">The sequence shown here is derived from an EMBL/GenBank/DDBJ whole genome shotgun (WGS) entry which is preliminary data.</text>
</comment>
<evidence type="ECO:0000313" key="3">
    <source>
        <dbReference type="EMBL" id="KAK0405288.1"/>
    </source>
</evidence>
<gene>
    <name evidence="3" type="ORF">QR680_017903</name>
</gene>
<proteinExistence type="predicted"/>
<accession>A0AA39LPY3</accession>
<keyword evidence="4" id="KW-1185">Reference proteome</keyword>
<reference evidence="3" key="1">
    <citation type="submission" date="2023-06" db="EMBL/GenBank/DDBJ databases">
        <title>Genomic analysis of the entomopathogenic nematode Steinernema hermaphroditum.</title>
        <authorList>
            <person name="Schwarz E.M."/>
            <person name="Heppert J.K."/>
            <person name="Baniya A."/>
            <person name="Schwartz H.T."/>
            <person name="Tan C.-H."/>
            <person name="Antoshechkin I."/>
            <person name="Sternberg P.W."/>
            <person name="Goodrich-Blair H."/>
            <person name="Dillman A.R."/>
        </authorList>
    </citation>
    <scope>NUCLEOTIDE SEQUENCE</scope>
    <source>
        <strain evidence="3">PS9179</strain>
        <tissue evidence="3">Whole animal</tissue>
    </source>
</reference>
<keyword evidence="1" id="KW-0175">Coiled coil</keyword>
<dbReference type="Proteomes" id="UP001175271">
    <property type="component" value="Unassembled WGS sequence"/>
</dbReference>
<feature type="compositionally biased region" description="Low complexity" evidence="2">
    <location>
        <begin position="376"/>
        <end position="389"/>
    </location>
</feature>
<feature type="coiled-coil region" evidence="1">
    <location>
        <begin position="44"/>
        <end position="153"/>
    </location>
</feature>
<evidence type="ECO:0000313" key="4">
    <source>
        <dbReference type="Proteomes" id="UP001175271"/>
    </source>
</evidence>
<sequence length="636" mass="73904">MDRKAAESLKEKDLFVHIGDAELRAAFPAENPTIAALYNDITKKQKHLAKLKILSEKIAEREEQVNVAGLVTDRERLKTQLVSLQNENEEMKNALKRKELDVEKAKKEVEQKRRRNEEHLERLNALQMVAEKKEKEQEEMKEKKISVESTRAALKDILAEKQAAVDDLQNCLSRDNRTIQELETYFKKLTKRVFDKQSEFDKMRVGKLPVRNASINKISLVDPTGTNISKNTMEAHRNKNLGISAMLDEQLEETSRQASVLEEKWFQLQDELSDAQNALAFEQAKVKEKNLKKHRIQVAETLGRLEPKPTMYKRYLSAESIDKKGSAMRSDQLVKRKDVQLKQNLSKLKDLNAEIESLKLQIEEARRARGQPPSSPSSEASSTRSRLSLPKIALNEADKKTKKIIDEHTKEALKELKKEKQQLEANIGLISSQVQNVEKEIHKLHLDIKNEEKKKADLEEKAKNAERKMKEDEDRTSLQSYQQKEENIAKIQQKMEEIEELLTERDEFDRKRSTLLGEIEQAKVDEANLRNKYKTMSSLRADARLDAKEYYEIKQRHSQWLERVHEARDALDMILRLQKAANLQNQIAKNDLSTVKPYFDEYTEYEALLREQKELTAKLKRSNSDGNIDKEEFEDH</sequence>
<feature type="compositionally biased region" description="Basic and acidic residues" evidence="2">
    <location>
        <begin position="460"/>
        <end position="476"/>
    </location>
</feature>
<protein>
    <submittedName>
        <fullName evidence="3">Uncharacterized protein</fullName>
    </submittedName>
</protein>
<dbReference type="AlphaFoldDB" id="A0AA39LPY3"/>
<feature type="region of interest" description="Disordered" evidence="2">
    <location>
        <begin position="460"/>
        <end position="482"/>
    </location>
</feature>
<organism evidence="3 4">
    <name type="scientific">Steinernema hermaphroditum</name>
    <dbReference type="NCBI Taxonomy" id="289476"/>
    <lineage>
        <taxon>Eukaryota</taxon>
        <taxon>Metazoa</taxon>
        <taxon>Ecdysozoa</taxon>
        <taxon>Nematoda</taxon>
        <taxon>Chromadorea</taxon>
        <taxon>Rhabditida</taxon>
        <taxon>Tylenchina</taxon>
        <taxon>Panagrolaimomorpha</taxon>
        <taxon>Strongyloidoidea</taxon>
        <taxon>Steinernematidae</taxon>
        <taxon>Steinernema</taxon>
    </lineage>
</organism>
<name>A0AA39LPY3_9BILA</name>
<feature type="region of interest" description="Disordered" evidence="2">
    <location>
        <begin position="365"/>
        <end position="390"/>
    </location>
</feature>